<dbReference type="GO" id="GO:0005509">
    <property type="term" value="F:calcium ion binding"/>
    <property type="evidence" value="ECO:0007669"/>
    <property type="project" value="UniProtKB-UniRule"/>
</dbReference>
<dbReference type="PANTHER" id="PTHR24026:SF125">
    <property type="entry name" value="FAT-LIKE CADHERIN-RELATED TUMOR SUPPRESSOR HOMOLOG"/>
    <property type="match status" value="1"/>
</dbReference>
<evidence type="ECO:0000256" key="6">
    <source>
        <dbReference type="ARBA" id="ARBA00022737"/>
    </source>
</evidence>
<dbReference type="FunFam" id="2.60.40.60:FF:000064">
    <property type="entry name" value="FAT atypical cadherin 1"/>
    <property type="match status" value="1"/>
</dbReference>
<dbReference type="FunFam" id="2.60.40.60:FF:000080">
    <property type="entry name" value="FAT atypical cadherin 1"/>
    <property type="match status" value="1"/>
</dbReference>
<keyword evidence="5 17" id="KW-0732">Signal</keyword>
<dbReference type="Pfam" id="PF02210">
    <property type="entry name" value="Laminin_G_2"/>
    <property type="match status" value="1"/>
</dbReference>
<feature type="region of interest" description="Disordered" evidence="15">
    <location>
        <begin position="4891"/>
        <end position="4921"/>
    </location>
</feature>
<reference evidence="21" key="1">
    <citation type="submission" date="2024-04" db="UniProtKB">
        <authorList>
            <consortium name="EnsemblMetazoa"/>
        </authorList>
    </citation>
    <scope>IDENTIFICATION</scope>
    <source>
        <strain evidence="21">EBRO</strain>
    </source>
</reference>
<dbReference type="FunFam" id="2.60.40.60:FF:000041">
    <property type="entry name" value="FAT atypical cadherin 1"/>
    <property type="match status" value="1"/>
</dbReference>
<dbReference type="InterPro" id="IPR002126">
    <property type="entry name" value="Cadherin-like_dom"/>
</dbReference>
<dbReference type="GO" id="GO:0007431">
    <property type="term" value="P:salivary gland development"/>
    <property type="evidence" value="ECO:0007669"/>
    <property type="project" value="UniProtKB-ARBA"/>
</dbReference>
<feature type="domain" description="Cadherin" evidence="20">
    <location>
        <begin position="3758"/>
        <end position="3858"/>
    </location>
</feature>
<dbReference type="FunFam" id="2.60.40.60:FF:000502">
    <property type="entry name" value="AGAP011529-PA"/>
    <property type="match status" value="1"/>
</dbReference>
<feature type="domain" description="Cadherin" evidence="20">
    <location>
        <begin position="2793"/>
        <end position="2912"/>
    </location>
</feature>
<dbReference type="PROSITE" id="PS01186">
    <property type="entry name" value="EGF_2"/>
    <property type="match status" value="1"/>
</dbReference>
<feature type="domain" description="Cadherin" evidence="20">
    <location>
        <begin position="3013"/>
        <end position="3119"/>
    </location>
</feature>
<dbReference type="GO" id="GO:0007156">
    <property type="term" value="P:homophilic cell adhesion via plasma membrane adhesion molecules"/>
    <property type="evidence" value="ECO:0007669"/>
    <property type="project" value="InterPro"/>
</dbReference>
<dbReference type="InterPro" id="IPR015919">
    <property type="entry name" value="Cadherin-like_sf"/>
</dbReference>
<dbReference type="GO" id="GO:0007424">
    <property type="term" value="P:open tracheal system development"/>
    <property type="evidence" value="ECO:0007669"/>
    <property type="project" value="UniProtKB-ARBA"/>
</dbReference>
<feature type="region of interest" description="Disordered" evidence="15">
    <location>
        <begin position="4957"/>
        <end position="5029"/>
    </location>
</feature>
<keyword evidence="2" id="KW-1003">Cell membrane</keyword>
<dbReference type="FunFam" id="2.60.40.60:FF:000100">
    <property type="entry name" value="protocadherin Fat 2"/>
    <property type="match status" value="1"/>
</dbReference>
<dbReference type="FunFam" id="2.60.40.60:FF:000051">
    <property type="entry name" value="FAT atypical cadherin 1"/>
    <property type="match status" value="1"/>
</dbReference>
<evidence type="ECO:0000256" key="2">
    <source>
        <dbReference type="ARBA" id="ARBA00022475"/>
    </source>
</evidence>
<keyword evidence="10 16" id="KW-0472">Membrane</keyword>
<dbReference type="Gene3D" id="2.10.25.10">
    <property type="entry name" value="Laminin"/>
    <property type="match status" value="5"/>
</dbReference>
<keyword evidence="8" id="KW-0130">Cell adhesion</keyword>
<dbReference type="FunFam" id="2.60.40.60:FF:000032">
    <property type="entry name" value="FAT atypical cadherin 1"/>
    <property type="match status" value="1"/>
</dbReference>
<feature type="transmembrane region" description="Helical" evidence="16">
    <location>
        <begin position="4458"/>
        <end position="4482"/>
    </location>
</feature>
<dbReference type="GO" id="GO:0008104">
    <property type="term" value="P:intracellular protein localization"/>
    <property type="evidence" value="ECO:0007669"/>
    <property type="project" value="UniProtKB-ARBA"/>
</dbReference>
<dbReference type="GO" id="GO:0007297">
    <property type="term" value="P:follicle cell of egg chamber migration"/>
    <property type="evidence" value="ECO:0007669"/>
    <property type="project" value="UniProtKB-ARBA"/>
</dbReference>
<dbReference type="CDD" id="cd11304">
    <property type="entry name" value="Cadherin_repeat"/>
    <property type="match status" value="34"/>
</dbReference>
<dbReference type="Gene3D" id="2.60.120.200">
    <property type="match status" value="1"/>
</dbReference>
<feature type="domain" description="Cadherin" evidence="20">
    <location>
        <begin position="3325"/>
        <end position="3428"/>
    </location>
</feature>
<dbReference type="InterPro" id="IPR018097">
    <property type="entry name" value="EGF_Ca-bd_CS"/>
</dbReference>
<evidence type="ECO:0000256" key="11">
    <source>
        <dbReference type="ARBA" id="ARBA00023157"/>
    </source>
</evidence>
<dbReference type="FunFam" id="2.60.40.60:FF:000005">
    <property type="entry name" value="Protocadherin 9"/>
    <property type="match status" value="2"/>
</dbReference>
<feature type="compositionally biased region" description="Polar residues" evidence="15">
    <location>
        <begin position="5018"/>
        <end position="5029"/>
    </location>
</feature>
<dbReference type="FunFam" id="2.60.40.60:FF:000026">
    <property type="entry name" value="FAT atypical cadherin 1"/>
    <property type="match status" value="2"/>
</dbReference>
<dbReference type="Proteomes" id="UP000075880">
    <property type="component" value="Unassembled WGS sequence"/>
</dbReference>
<keyword evidence="7 13" id="KW-0106">Calcium</keyword>
<feature type="domain" description="Cadherin" evidence="20">
    <location>
        <begin position="1266"/>
        <end position="1371"/>
    </location>
</feature>
<dbReference type="SUPFAM" id="SSF49313">
    <property type="entry name" value="Cadherin-like"/>
    <property type="match status" value="34"/>
</dbReference>
<dbReference type="FunFam" id="2.60.40.60:FF:000033">
    <property type="entry name" value="FAT atypical cadherin 1"/>
    <property type="match status" value="2"/>
</dbReference>
<dbReference type="FunFam" id="2.60.40.60:FF:000061">
    <property type="entry name" value="FAT atypical cadherin 3"/>
    <property type="match status" value="1"/>
</dbReference>
<feature type="domain" description="Cadherin" evidence="20">
    <location>
        <begin position="2278"/>
        <end position="2378"/>
    </location>
</feature>
<dbReference type="FunFam" id="2.60.40.60:FF:000066">
    <property type="entry name" value="FAT atypical cadherin 1"/>
    <property type="match status" value="1"/>
</dbReference>
<feature type="domain" description="Cadherin" evidence="20">
    <location>
        <begin position="248"/>
        <end position="354"/>
    </location>
</feature>
<dbReference type="PROSITE" id="PS00010">
    <property type="entry name" value="ASX_HYDROXYL"/>
    <property type="match status" value="1"/>
</dbReference>
<feature type="domain" description="Cadherin" evidence="20">
    <location>
        <begin position="3534"/>
        <end position="3638"/>
    </location>
</feature>
<feature type="domain" description="Cadherin" evidence="20">
    <location>
        <begin position="946"/>
        <end position="1052"/>
    </location>
</feature>
<evidence type="ECO:0000256" key="12">
    <source>
        <dbReference type="ARBA" id="ARBA00023180"/>
    </source>
</evidence>
<dbReference type="InterPro" id="IPR001791">
    <property type="entry name" value="Laminin_G"/>
</dbReference>
<dbReference type="FunFam" id="2.60.40.60:FF:000013">
    <property type="entry name" value="Cadherin EGF LAG seven-pass G-type receptor"/>
    <property type="match status" value="3"/>
</dbReference>
<keyword evidence="4 16" id="KW-0812">Transmembrane</keyword>
<dbReference type="InterPro" id="IPR013320">
    <property type="entry name" value="ConA-like_dom_sf"/>
</dbReference>
<feature type="domain" description="Cadherin" evidence="20">
    <location>
        <begin position="3639"/>
        <end position="3743"/>
    </location>
</feature>
<evidence type="ECO:0000256" key="10">
    <source>
        <dbReference type="ARBA" id="ARBA00023136"/>
    </source>
</evidence>
<accession>A0AAG5DU46</accession>
<feature type="region of interest" description="Disordered" evidence="15">
    <location>
        <begin position="4636"/>
        <end position="4666"/>
    </location>
</feature>
<feature type="domain" description="Cadherin" evidence="20">
    <location>
        <begin position="2073"/>
        <end position="2177"/>
    </location>
</feature>
<dbReference type="FunFam" id="2.60.40.60:FF:000084">
    <property type="entry name" value="FAT atypical cadherin 3"/>
    <property type="match status" value="1"/>
</dbReference>
<feature type="domain" description="EGF-like" evidence="19">
    <location>
        <begin position="4366"/>
        <end position="4401"/>
    </location>
</feature>
<evidence type="ECO:0000256" key="3">
    <source>
        <dbReference type="ARBA" id="ARBA00022536"/>
    </source>
</evidence>
<dbReference type="GO" id="GO:0005886">
    <property type="term" value="C:plasma membrane"/>
    <property type="evidence" value="ECO:0007669"/>
    <property type="project" value="UniProtKB-SubCell"/>
</dbReference>
<dbReference type="PANTHER" id="PTHR24026">
    <property type="entry name" value="FAT ATYPICAL CADHERIN-RELATED"/>
    <property type="match status" value="1"/>
</dbReference>
<dbReference type="CDD" id="cd00110">
    <property type="entry name" value="LamG"/>
    <property type="match status" value="1"/>
</dbReference>
<feature type="domain" description="Cadherin" evidence="20">
    <location>
        <begin position="1936"/>
        <end position="2072"/>
    </location>
</feature>
<feature type="domain" description="Cadherin" evidence="20">
    <location>
        <begin position="464"/>
        <end position="570"/>
    </location>
</feature>
<feature type="domain" description="EGF-like" evidence="19">
    <location>
        <begin position="4042"/>
        <end position="4080"/>
    </location>
</feature>
<feature type="domain" description="Cadherin" evidence="20">
    <location>
        <begin position="2173"/>
        <end position="2277"/>
    </location>
</feature>
<feature type="domain" description="Cadherin" evidence="20">
    <location>
        <begin position="2588"/>
        <end position="2689"/>
    </location>
</feature>
<feature type="domain" description="Cadherin" evidence="20">
    <location>
        <begin position="1427"/>
        <end position="1527"/>
    </location>
</feature>
<dbReference type="SMART" id="SM00181">
    <property type="entry name" value="EGF"/>
    <property type="match status" value="6"/>
</dbReference>
<dbReference type="InterPro" id="IPR020894">
    <property type="entry name" value="Cadherin_CS"/>
</dbReference>
<dbReference type="SMART" id="SM00179">
    <property type="entry name" value="EGF_CA"/>
    <property type="match status" value="4"/>
</dbReference>
<dbReference type="SUPFAM" id="SSF49899">
    <property type="entry name" value="Concanavalin A-like lectins/glucanases"/>
    <property type="match status" value="1"/>
</dbReference>
<dbReference type="InterPro" id="IPR000152">
    <property type="entry name" value="EGF-type_Asp/Asn_hydroxyl_site"/>
</dbReference>
<dbReference type="GO" id="GO:0050839">
    <property type="term" value="F:cell adhesion molecule binding"/>
    <property type="evidence" value="ECO:0007669"/>
    <property type="project" value="UniProtKB-ARBA"/>
</dbReference>
<keyword evidence="11 14" id="KW-1015">Disulfide bond</keyword>
<feature type="domain" description="Cadherin" evidence="20">
    <location>
        <begin position="1733"/>
        <end position="1837"/>
    </location>
</feature>
<feature type="domain" description="Cadherin" evidence="20">
    <location>
        <begin position="1838"/>
        <end position="1935"/>
    </location>
</feature>
<feature type="disulfide bond" evidence="14">
    <location>
        <begin position="4316"/>
        <end position="4325"/>
    </location>
</feature>
<feature type="domain" description="Cadherin" evidence="20">
    <location>
        <begin position="2690"/>
        <end position="2792"/>
    </location>
</feature>
<feature type="disulfide bond" evidence="14">
    <location>
        <begin position="4051"/>
        <end position="4068"/>
    </location>
</feature>
<dbReference type="FunFam" id="2.10.25.10:FF:000125">
    <property type="entry name" value="Neurogenic locus notch protein-like"/>
    <property type="match status" value="1"/>
</dbReference>
<feature type="domain" description="Cadherin" evidence="20">
    <location>
        <begin position="1627"/>
        <end position="1732"/>
    </location>
</feature>
<dbReference type="GO" id="GO:0007010">
    <property type="term" value="P:cytoskeleton organization"/>
    <property type="evidence" value="ECO:0007669"/>
    <property type="project" value="UniProtKB-ARBA"/>
</dbReference>
<evidence type="ECO:0000256" key="14">
    <source>
        <dbReference type="PROSITE-ProRule" id="PRU00076"/>
    </source>
</evidence>
<evidence type="ECO:0000256" key="17">
    <source>
        <dbReference type="SAM" id="SignalP"/>
    </source>
</evidence>
<dbReference type="InterPro" id="IPR001881">
    <property type="entry name" value="EGF-like_Ca-bd_dom"/>
</dbReference>
<feature type="domain" description="Cadherin" evidence="20">
    <location>
        <begin position="685"/>
        <end position="786"/>
    </location>
</feature>
<dbReference type="GO" id="GO:0035239">
    <property type="term" value="P:tube morphogenesis"/>
    <property type="evidence" value="ECO:0007669"/>
    <property type="project" value="UniProtKB-ARBA"/>
</dbReference>
<dbReference type="PRINTS" id="PR00205">
    <property type="entry name" value="CADHERIN"/>
</dbReference>
<feature type="signal peptide" evidence="17">
    <location>
        <begin position="1"/>
        <end position="30"/>
    </location>
</feature>
<comment type="caution">
    <text evidence="14">Lacks conserved residue(s) required for the propagation of feature annotation.</text>
</comment>
<dbReference type="GO" id="GO:0098858">
    <property type="term" value="C:actin-based cell projection"/>
    <property type="evidence" value="ECO:0007669"/>
    <property type="project" value="UniProtKB-ARBA"/>
</dbReference>
<dbReference type="Pfam" id="PF00028">
    <property type="entry name" value="Cadherin"/>
    <property type="match status" value="28"/>
</dbReference>
<dbReference type="SMART" id="SM00282">
    <property type="entry name" value="LamG"/>
    <property type="match status" value="1"/>
</dbReference>
<keyword evidence="22" id="KW-1185">Reference proteome</keyword>
<evidence type="ECO:0000313" key="22">
    <source>
        <dbReference type="Proteomes" id="UP000075880"/>
    </source>
</evidence>
<feature type="domain" description="Cadherin" evidence="20">
    <location>
        <begin position="126"/>
        <end position="247"/>
    </location>
</feature>
<feature type="domain" description="Laminin G" evidence="18">
    <location>
        <begin position="4097"/>
        <end position="4281"/>
    </location>
</feature>
<dbReference type="PROSITE" id="PS01187">
    <property type="entry name" value="EGF_CA"/>
    <property type="match status" value="1"/>
</dbReference>
<feature type="disulfide bond" evidence="14">
    <location>
        <begin position="4429"/>
        <end position="4438"/>
    </location>
</feature>
<dbReference type="GO" id="GO:0001736">
    <property type="term" value="P:establishment of planar polarity"/>
    <property type="evidence" value="ECO:0007669"/>
    <property type="project" value="UniProtKB-ARBA"/>
</dbReference>
<dbReference type="FunFam" id="2.60.40.60:FF:000397">
    <property type="entry name" value="Fat-like cadherin-related tumor suppressor homolog"/>
    <property type="match status" value="1"/>
</dbReference>
<feature type="domain" description="Cadherin" evidence="20">
    <location>
        <begin position="3429"/>
        <end position="3533"/>
    </location>
</feature>
<keyword evidence="6" id="KW-0677">Repeat</keyword>
<dbReference type="PROSITE" id="PS50268">
    <property type="entry name" value="CADHERIN_2"/>
    <property type="match status" value="34"/>
</dbReference>
<dbReference type="FunFam" id="2.60.40.60:FF:000037">
    <property type="entry name" value="FAT atypical cadherin 1"/>
    <property type="match status" value="1"/>
</dbReference>
<evidence type="ECO:0000256" key="5">
    <source>
        <dbReference type="ARBA" id="ARBA00022729"/>
    </source>
</evidence>
<feature type="domain" description="Cadherin" evidence="20">
    <location>
        <begin position="3221"/>
        <end position="3324"/>
    </location>
</feature>
<feature type="domain" description="Cadherin" evidence="20">
    <location>
        <begin position="2379"/>
        <end position="2480"/>
    </location>
</feature>
<dbReference type="FunFam" id="2.60.40.60:FF:000024">
    <property type="entry name" value="FAT atypical cadherin 3"/>
    <property type="match status" value="2"/>
</dbReference>
<dbReference type="SUPFAM" id="SSF57196">
    <property type="entry name" value="EGF/Laminin"/>
    <property type="match status" value="5"/>
</dbReference>
<feature type="region of interest" description="Disordered" evidence="15">
    <location>
        <begin position="4747"/>
        <end position="4786"/>
    </location>
</feature>
<dbReference type="Pfam" id="PF00008">
    <property type="entry name" value="EGF"/>
    <property type="match status" value="1"/>
</dbReference>
<evidence type="ECO:0000256" key="9">
    <source>
        <dbReference type="ARBA" id="ARBA00022989"/>
    </source>
</evidence>
<feature type="domain" description="EGF-like" evidence="19">
    <location>
        <begin position="4403"/>
        <end position="4439"/>
    </location>
</feature>
<evidence type="ECO:0000259" key="20">
    <source>
        <dbReference type="PROSITE" id="PS50268"/>
    </source>
</evidence>
<sequence>MIPGVGGVPRARLCSLLLLTLLEVVARALGDPAPYAGTAAALGGGGSAAYAAAAAADLPSSKHNDVTDVTTTLAKAGGSTETAGAVFWAHPAGAPSAGVRLERSATKRHSSGGGESGPLQYNFHFAHPVYNVSIPENSVIKTYAVQPPNEDRMGIHVTPELEVKYKIVSGDKDKFFKAEERAVGDFVFLAIRLRTNNIVLNREKGDSYRLEVKATGTRREGKSRVSLEADTVIDVRVLDANDLSPLFYPTEYSVAITEDTPLHKSILHVVAEDADLGLNGEIYYSILDETEQFAVHPTTGVITLTRPLRFTDRALHELTVVANDRGIGSTSRNQASKARVKIKVLQVNLFAPDIYVQALPDILENSNTNIFGIVRVTDKDKGVHGQIKSLDIVDGDPDGHFRIKPTDRPGEYVIEVHRLLDRETAPSGYNLTLRAVDRGVPPKQAYIVTPVRLADINDNAPVFNREIYEVSVPETSPPNTPVIRLKVTDRDEGKNAKVFLEIVGGNEGGEFRVNPETGMLYTAVPLDAEQKAFYTLTVSAIDQGNPGTRKQSSAKVKINVQDTNDNDPIFETTNLTIYVDENEPAGTTVTKVTARDKDLGENAYISYSIANLNDVPFDIDHFSGSVRTSKLLDYESMRREYVLRVRASDWGLPYRRQTEMQLVIKLRDVNDNRPQFERIDCLGRIPRYTPIGTEIFTLSALDFDYGSVVTYRLLSGFEDGCFNLDSVTGIISVGCDLNDVGMEQRELNVTATDGTHFADTARIQINLVRNKRNLGANLKAEDGATFECRETGVAQRLTEIMAAAERNNMPGRDAGNGGGASDDFAMMPSRYGENVHAPEFVDLPLEVKINESMPLGTTITWIKARDRDLGYNGKLVFGISGGDDDSVFRLDPDNGELKIIGYLDRERQDEYLLNITVYDLGKPQKSISKILPITILDENDNVPRFEKSLASFRVTENALNGTVIFRVNATDADLGQNAKVTYSLVTDTKDFRVDAETGVLTVVAPLDRERQEIYELKIRATDGGGDQNTPALYSDALVRVTVDDINDNAPEFSVQDLTVRIREDVPRGTVVTVVSAIDLDSGPSSEILYSFGENGDGEGSFRIDKLSGTIRTAKMLDFEERQVHSLIVKAIDRGTPSLSSETSVIVEVVDVNENRFAPQFEDYVVMGSIAENKPPGAQVMHVVAKDADLPGPDSRVTYSIKGGDGLGIFTIDNEGTIRTLASLDLETKPSYWLTVCAQDQAVVPLHSCVQVYIEVLNENDNVPLTQDAVYYPSVPESSPAGVKVLQLVADDRDIDPLQQISYRITSGNPEGYFAINSSSGLITTTARKLDRENQPEHILEVLVMDNGEPQLSSTTRVVVQVEDINDHAPEFDQKMYKVQIPANAKIDQPLFQNDYASSGYEPPELELPEPMLSDPDVGLDDAATWESFPEKNFNDLQVVFRVLATDQDIGENGRVTYSIKPGRGKAKKFRIDPDTGVIYAARTFDVDTEYDLLVRAEDHGVPKRSQQARVVVVVVGVPQESQNSPVVKTGDQHVELTESDVPGFLVTLIQASDHDGEQLWYDIVGGDDRNEFYIGRDNGNVLLAKYLDWERQREYNITISISDGVHTVYTQLYVSVIDINDHRPEFTESVYRVDISENIEEGMEVLQLHATDEDEDKKLFYSLHAARDPVSLKLFRVDSVTGSIVMAHRLDRETLAEHVLIVIVKDQGTPAKRNYATVIITVHDHNDHAPEFTTKIVQGKVYETAAIGTRVVQVYAIDRDIGDNARITYTIVSGNIGNVFGIDSNMGVISVAKQLDISTLSEYMLQVKATDGGKPALSSQIPVHIMINMADNAPPRFTSDDPAAEIYENLPIGTFVIHLEARSTSSLLFQIVGGNVDDVFFVNPSTGVITTKDLLDYEHNKFYNLSVRATNMASASATCSVIINVLDMNDNVPYFEQQVYRGEVSEAAPIGSLVLTLSEPMVQQAGSGGITIGNNNHLVNASLPLVIKAKDDDSGLNALLHYDIMDMLPRRYFHIDSSTGAIKTIMFLDHEKVPFFSFHVKVTDLGKPRLTSELTAEVRINITDVNDCAPMFTQKEYNVTLLLPTYANVAVLQVNATDEDSSENSTLRYDIIEGNRDGVFAIDAQSGIITTREVESIGPSYRLAVRVSDGKFAKVAQVHINVETSENSGLIFQRPIYEGSIMENSTKISTVAVVNVLGSNLNEHIEFSILNPTDMFRIGLTSGAIQTTGRKFDREVRDNYELIVEARSQQPDREKPRVAHVIVNVTILDINDNCPMFVNLPYYAVVSVDDPRGSVITKVHALDLDSFENGEVRYEMKRGHGELFKVDRKTGEVTLKQTLEGHNRDYELLISAYDGGITPCSTDVTVHVKVIDKSMPVFSKQFYSDTVAENIELHSPLSVAIQAESPLGRKLIYSIVKGNELEEFAVDFNTGAIYVVDELDYERRQSYELLIRATDSVSGVSAEVPVSVLVQDVNDCPPEIEQDSYNITVSERAPFGTAILKVQAKDNDTGINQVINYALQTDSKNTSEHFHMDPTDGVIYLKKSLDHETLSHHHFTVVASDKGVPSLSSTAHVWVSVMDMNDNPPKFEQPSYSCVLSEHASRGQFVTVVSASDPDFIDHDRLVYTIAQGNDLQTYNIDPVSGIITLVNMQNFAEKHVSILNVSVTDGVYTSFTRVKISILPANLHNPTFEHLTYEAKVDENQLAGRLVTTVKATDKDFGEYGRLAYSIISDDMQEYFSIDKEKGEIVTKKKLDREERMQYEVPVMAVDAGGRAGFSTVRIRVGDENDNQPVFQYREYKTLIQGNLTVNTTFYRVRAVDADDNQNAVVKYSIFDAANSGIRELFGVDENTGGLYLQKSAVQWVQCTLLPACYFTENQLFQFFIRAHDGGTPSLYSDVPIDIYVMSSAENPPLFEKKDRKLFLSESSLPGTVITRLRLSGNVTARYRILSDELEEPQFSINDAGQLRLAKTLDRETRDSHLIAILAETDSSPPLTAVTEIVLHVQDENDNTPIFESNPYSFALAENIEKGSSIMKLTARDADSGSNGDIRYALSPDVGDIVNIFDVDAYTGWITTLVPLDKEKREDYKFQVIATDNGQPKHTTRSTVIIRLRDYNDCPPVFKETHYRATVNEDALPGTVVLQISTTDKDVDLKTAVEYYIISGDSLSQFQIKNSGEVFVVKALDRESIAEYELKVIVTDGKYTSTANISITVLDANDNPPYCLKYRYREYLSEGARPGTPVLQVLANDMDEPANSRLRFYLTGNGVEDFNLDKDSGHLKTARKLDRESQSRYSLMAHVQDRDHPGWECSSQIELTLTDLNDNPPEFSMNPYSVTLPEDAEVGTLVTKIHATDADIGINRKIKYAFLDSYRDHFRIAPESGIVTLAKPLDREVKALYNLSVSAIDLGHPSLSNSATLIINVQDINDNPPEFTSKHYFASVPEINAIGSEILKVLATSKDTGINAEISYSIIGGNEHRKFTINNRTGILSLADTLDYERARDYFLTIQAVDGGTPPLSNLATVNISVTDSNDNHPQFTQNSYNARIREDAQRGDRILQVRANDLDSEDNGRVSYTIERGDRMEQFAIEEDTGYISVAGTLDRESISSYVLEVQARDHGVPTLTAYVLVNIEISDANDNPPVFTQTNYTAVVQEDKQIGHTLLKFDVTDADTGQNAAPYTFDFRSGNEGGTFRIEQDGILRTATRFNSKIRDSYQLQVRVFDNGTPPLYSDTWVLVKVIEESQYPPVITPLDIAINSFMDEYPGGVIGKVYATDQDQYDTLTYGLASTIGVLYSPTNLFNISRNDGVIYAYPRLDVGDYRVNVTVTDGKFSSFTIVKVSVELINEEMLTNAIVIRFIKVSPETFVLSHRKGFIRSVRNAIGCKIKDIIIISVQPSNDDLNLIQHRLSRRSLLGGLANVTTTSEMNDEADRSSSSRSRRNTNRDLDVLFTVRKSQTGGYYAAHEIRRAIEENLEEIEDATKLQIDEVVKSKCLPNFCIHGECEDRIVLDPKIIHPVSTDVTSFVSARHSHRMECGCKEGYGGEKCQHAVNECSKSPCPTYKTCIPDSSDQGYHCACREGFAGPKCDRDITLCNDETCYVPRNPVSFSGKSYAHYRIEKEIARKNLEDQLVLSLRVRTVQPTGNIMYSAGKVDFNILEVMNGVIQYRFDLGSGEGMVSVSSIFVSDGLWHEVRLEREGNSAKVFVDGKHVAQGNAPGVNGVLNLQSDDIYFGAEVKQHPTVLGFEDVQKGFVGCMDDIRLSKIPVPLHMNGASSVASLRRFANVEFSCDAVSVLVPLGVCGTQPCWNGGTCKDIGGGNFECLCHSRFSGPYCKEDLDPCASSPCLYGGKCSKVGFGNYTCDCPARMSGKRCDYGRFCTPNPCRNGGVCEEGDDGPLCMCHGYSGTTCETDIDECERQPCGNGATCINEAGSFSCICPPEMTGASCGDPLNTNALTIAMKNLSPEMFYVAASIIGTVLVVVVIWGVSCVCRKKRRSNRHEKINNEANKGIVLNPVSDAAGGYKRGSKMSNLEIQRDQRPVSYTPSSNNAAEHMYSCNAPMLQYNNLDTLRSYGSAGDELENVPPEYRKGGTVPSTQQMVNINSGGTANTTSSDTESLHKQKWTDQIQLQTFNHDKINNDMKRLAQNASPDPSYQLQHQLQQHQQQQQQQQHHQQPLLLQQPHPTSHHHLRALPMQLKPPQMGILPGRLLNTQHSPTMLMPPHSFEDPPSHHGSTAAYHWDCSDWVVRGHHPLPNITEVPGSEVPDSSSFHSNESNESHPKNSLLPPILGPVDSTRDIETLNEDNESEFVDDSECDQSEQPLSLGFEQNSSISCLNPLDSGSEDYRFNTVPLKVNTPDSYLRHPNSYLPKYNIQSETEGENVPLTGRKPLNGLEIGRHQLVESDDDEDVESYGFPQSRRNRREPSDIDLVLKTDEGSSLLSHSRTLNSSNHSNSDLSTQLCEIDDSEYEQDQPQQHHPQQHQHHHHIQQPAPPSANVSGSSSTASGSQAGSSSASSGATAKPKQQKVKWSNVVQHTEV</sequence>
<proteinExistence type="predicted"/>
<feature type="chain" id="PRO_5042473029" evidence="17">
    <location>
        <begin position="31"/>
        <end position="5029"/>
    </location>
</feature>
<name>A0AAG5DU46_ANOAO</name>
<feature type="disulfide bond" evidence="14">
    <location>
        <begin position="4355"/>
        <end position="4364"/>
    </location>
</feature>
<feature type="compositionally biased region" description="Low complexity" evidence="15">
    <location>
        <begin position="4646"/>
        <end position="4666"/>
    </location>
</feature>
<evidence type="ECO:0000256" key="15">
    <source>
        <dbReference type="SAM" id="MobiDB-lite"/>
    </source>
</evidence>
<evidence type="ECO:0000256" key="8">
    <source>
        <dbReference type="ARBA" id="ARBA00022889"/>
    </source>
</evidence>
<dbReference type="EnsemblMetazoa" id="ENSAATROPT016606">
    <property type="protein sequence ID" value="ENSAATROPP014596"/>
    <property type="gene ID" value="ENSAATROPG013595"/>
</dbReference>
<dbReference type="PROSITE" id="PS50025">
    <property type="entry name" value="LAM_G_DOMAIN"/>
    <property type="match status" value="1"/>
</dbReference>
<dbReference type="FunFam" id="2.60.40.60:FF:000020">
    <property type="entry name" value="Dachsous cadherin-related 1b"/>
    <property type="match status" value="1"/>
</dbReference>
<dbReference type="FunFam" id="2.60.120.200:FF:000250">
    <property type="entry name" value="Fat-like cadherin-related tumor suppressor homolog"/>
    <property type="match status" value="1"/>
</dbReference>
<evidence type="ECO:0000313" key="21">
    <source>
        <dbReference type="EnsemblMetazoa" id="ENSAATROPP014596"/>
    </source>
</evidence>
<protein>
    <submittedName>
        <fullName evidence="21">Uncharacterized protein</fullName>
    </submittedName>
</protein>
<dbReference type="FunFam" id="2.60.40.60:FF:000058">
    <property type="entry name" value="FAT atypical cadherin 3"/>
    <property type="match status" value="1"/>
</dbReference>
<dbReference type="PROSITE" id="PS00022">
    <property type="entry name" value="EGF_1"/>
    <property type="match status" value="4"/>
</dbReference>
<dbReference type="InterPro" id="IPR000742">
    <property type="entry name" value="EGF"/>
</dbReference>
<feature type="domain" description="Cadherin" evidence="20">
    <location>
        <begin position="1161"/>
        <end position="1265"/>
    </location>
</feature>
<evidence type="ECO:0000256" key="7">
    <source>
        <dbReference type="ARBA" id="ARBA00022837"/>
    </source>
</evidence>
<feature type="domain" description="Cadherin" evidence="20">
    <location>
        <begin position="571"/>
        <end position="676"/>
    </location>
</feature>
<keyword evidence="9 16" id="KW-1133">Transmembrane helix</keyword>
<feature type="region of interest" description="Disordered" evidence="15">
    <location>
        <begin position="4862"/>
        <end position="4881"/>
    </location>
</feature>
<evidence type="ECO:0000259" key="19">
    <source>
        <dbReference type="PROSITE" id="PS50026"/>
    </source>
</evidence>
<feature type="domain" description="Cadherin" evidence="20">
    <location>
        <begin position="2913"/>
        <end position="3012"/>
    </location>
</feature>
<feature type="compositionally biased region" description="Low complexity" evidence="15">
    <location>
        <begin position="4989"/>
        <end position="5011"/>
    </location>
</feature>
<dbReference type="GO" id="GO:0048565">
    <property type="term" value="P:digestive tract development"/>
    <property type="evidence" value="ECO:0007669"/>
    <property type="project" value="UniProtKB-ARBA"/>
</dbReference>
<organism evidence="21 22">
    <name type="scientific">Anopheles atroparvus</name>
    <name type="common">European mosquito</name>
    <dbReference type="NCBI Taxonomy" id="41427"/>
    <lineage>
        <taxon>Eukaryota</taxon>
        <taxon>Metazoa</taxon>
        <taxon>Ecdysozoa</taxon>
        <taxon>Arthropoda</taxon>
        <taxon>Hexapoda</taxon>
        <taxon>Insecta</taxon>
        <taxon>Pterygota</taxon>
        <taxon>Neoptera</taxon>
        <taxon>Endopterygota</taxon>
        <taxon>Diptera</taxon>
        <taxon>Nematocera</taxon>
        <taxon>Culicoidea</taxon>
        <taxon>Culicidae</taxon>
        <taxon>Anophelinae</taxon>
        <taxon>Anopheles</taxon>
    </lineage>
</organism>
<evidence type="ECO:0000256" key="4">
    <source>
        <dbReference type="ARBA" id="ARBA00022692"/>
    </source>
</evidence>
<feature type="domain" description="Cadherin" evidence="20">
    <location>
        <begin position="3120"/>
        <end position="3220"/>
    </location>
</feature>
<feature type="domain" description="Cadherin" evidence="20">
    <location>
        <begin position="841"/>
        <end position="945"/>
    </location>
</feature>
<evidence type="ECO:0000259" key="18">
    <source>
        <dbReference type="PROSITE" id="PS50025"/>
    </source>
</evidence>
<comment type="subcellular location">
    <subcellularLocation>
        <location evidence="1">Cell membrane</location>
        <topology evidence="1">Single-pass type I membrane protein</topology>
    </subcellularLocation>
</comment>
<dbReference type="CDD" id="cd00054">
    <property type="entry name" value="EGF_CA"/>
    <property type="match status" value="4"/>
</dbReference>
<dbReference type="FunFam" id="2.60.40.60:FF:000039">
    <property type="entry name" value="FAT atypical cadherin 3"/>
    <property type="match status" value="1"/>
</dbReference>
<dbReference type="FunFam" id="2.60.40.60:FF:000075">
    <property type="entry name" value="FAT atypical cadherin 1"/>
    <property type="match status" value="1"/>
</dbReference>
<dbReference type="GO" id="GO:0048589">
    <property type="term" value="P:developmental growth"/>
    <property type="evidence" value="ECO:0007669"/>
    <property type="project" value="UniProtKB-ARBA"/>
</dbReference>
<keyword evidence="12" id="KW-0325">Glycoprotein</keyword>
<evidence type="ECO:0000256" key="16">
    <source>
        <dbReference type="SAM" id="Phobius"/>
    </source>
</evidence>
<feature type="domain" description="EGF-like" evidence="19">
    <location>
        <begin position="4289"/>
        <end position="4326"/>
    </location>
</feature>
<dbReference type="Gene3D" id="2.60.40.60">
    <property type="entry name" value="Cadherins"/>
    <property type="match status" value="34"/>
</dbReference>
<dbReference type="FunFam" id="2.60.40.60:FF:000015">
    <property type="entry name" value="FAT atypical cadherin 1"/>
    <property type="match status" value="1"/>
</dbReference>
<feature type="domain" description="EGF-like" evidence="19">
    <location>
        <begin position="4328"/>
        <end position="4365"/>
    </location>
</feature>
<feature type="domain" description="Cadherin" evidence="20">
    <location>
        <begin position="1053"/>
        <end position="1160"/>
    </location>
</feature>
<dbReference type="PROSITE" id="PS00232">
    <property type="entry name" value="CADHERIN_1"/>
    <property type="match status" value="15"/>
</dbReference>
<evidence type="ECO:0000256" key="1">
    <source>
        <dbReference type="ARBA" id="ARBA00004251"/>
    </source>
</evidence>
<dbReference type="GO" id="GO:0007163">
    <property type="term" value="P:establishment or maintenance of cell polarity"/>
    <property type="evidence" value="ECO:0007669"/>
    <property type="project" value="UniProtKB-ARBA"/>
</dbReference>
<feature type="domain" description="Cadherin" evidence="20">
    <location>
        <begin position="362"/>
        <end position="463"/>
    </location>
</feature>
<evidence type="ECO:0000256" key="13">
    <source>
        <dbReference type="PROSITE-ProRule" id="PRU00043"/>
    </source>
</evidence>
<dbReference type="FunFam" id="2.60.40.60:FF:000021">
    <property type="entry name" value="FAT atypical cadherin 1"/>
    <property type="match status" value="1"/>
</dbReference>
<dbReference type="PROSITE" id="PS50026">
    <property type="entry name" value="EGF_3"/>
    <property type="match status" value="5"/>
</dbReference>
<dbReference type="SMART" id="SM00112">
    <property type="entry name" value="CA"/>
    <property type="match status" value="34"/>
</dbReference>
<feature type="disulfide bond" evidence="14">
    <location>
        <begin position="4070"/>
        <end position="4079"/>
    </location>
</feature>
<keyword evidence="3 14" id="KW-0245">EGF-like domain</keyword>
<feature type="compositionally biased region" description="Basic residues" evidence="15">
    <location>
        <begin position="4969"/>
        <end position="4978"/>
    </location>
</feature>
<feature type="domain" description="Cadherin" evidence="20">
    <location>
        <begin position="2481"/>
        <end position="2587"/>
    </location>
</feature>
<feature type="domain" description="Cadherin" evidence="20">
    <location>
        <begin position="1528"/>
        <end position="1626"/>
    </location>
</feature>
<dbReference type="GO" id="GO:0070161">
    <property type="term" value="C:anchoring junction"/>
    <property type="evidence" value="ECO:0007669"/>
    <property type="project" value="UniProtKB-ARBA"/>
</dbReference>